<keyword evidence="7" id="KW-1133">Transmembrane helix</keyword>
<dbReference type="EC" id="3.2.1.45" evidence="3 6"/>
<name>A0A7R9M268_9ACAR</name>
<keyword evidence="11" id="KW-1185">Reference proteome</keyword>
<organism evidence="10">
    <name type="scientific">Oppiella nova</name>
    <dbReference type="NCBI Taxonomy" id="334625"/>
    <lineage>
        <taxon>Eukaryota</taxon>
        <taxon>Metazoa</taxon>
        <taxon>Ecdysozoa</taxon>
        <taxon>Arthropoda</taxon>
        <taxon>Chelicerata</taxon>
        <taxon>Arachnida</taxon>
        <taxon>Acari</taxon>
        <taxon>Acariformes</taxon>
        <taxon>Sarcoptiformes</taxon>
        <taxon>Oribatida</taxon>
        <taxon>Brachypylina</taxon>
        <taxon>Oppioidea</taxon>
        <taxon>Oppiidae</taxon>
        <taxon>Oppiella</taxon>
    </lineage>
</organism>
<dbReference type="InterPro" id="IPR017853">
    <property type="entry name" value="GH"/>
</dbReference>
<evidence type="ECO:0000256" key="7">
    <source>
        <dbReference type="SAM" id="Phobius"/>
    </source>
</evidence>
<keyword evidence="4" id="KW-0732">Signal</keyword>
<comment type="similarity">
    <text evidence="2 6">Belongs to the glycosyl hydrolase 30 family.</text>
</comment>
<dbReference type="GO" id="GO:0016020">
    <property type="term" value="C:membrane"/>
    <property type="evidence" value="ECO:0007669"/>
    <property type="project" value="GOC"/>
</dbReference>
<dbReference type="Pfam" id="PF02055">
    <property type="entry name" value="Glyco_hydro_30"/>
    <property type="match status" value="1"/>
</dbReference>
<keyword evidence="6" id="KW-0443">Lipid metabolism</keyword>
<dbReference type="Pfam" id="PF17189">
    <property type="entry name" value="Glyco_hydro_30C"/>
    <property type="match status" value="1"/>
</dbReference>
<keyword evidence="6" id="KW-0746">Sphingolipid metabolism</keyword>
<dbReference type="SUPFAM" id="SSF51445">
    <property type="entry name" value="(Trans)glycosidases"/>
    <property type="match status" value="1"/>
</dbReference>
<evidence type="ECO:0000256" key="2">
    <source>
        <dbReference type="ARBA" id="ARBA00005382"/>
    </source>
</evidence>
<dbReference type="AlphaFoldDB" id="A0A7R9M268"/>
<sequence length="627" mass="71223">MRALMSDSNYYIGNPFAISSMMSISAFVILFIGITVQYQEKNFTFSIIPFLYNFKHKRLALPLSPMHRKRLVLHSNLLSKYFMTQAFWPLIVITNGFLLWATVMAYLEPNSGFTIMSVLFWSICNIFWTFQFYVGARRECIVRKVKDADTVCVCNSTYCDDFPALKRPKTGFLTVYESNKAGERFKETELQFGSTIDSTADQTVVVTIDKTQKYQTIFGFGGAFTDTTGQMLKTVNQSLADLLIDSYFSDNGIEYSMARIPMAGTDFSYRPYSYDDVDGDLELKHFALQMEDLEWKIPYIQRALKVSPHKIKFFGSPWSPPSWMKTNNMFNHGGELRGTVGGEYYQSWANYFVKFLDAYKSHDINLWGLTVENEPTQGGPGKGFNCLNLTGPMERDFVKLNLGPTLAKAGYGKDKLNLMVFDDNLSVFEKYLPTVLEDREAAKYVSGIAYHHYGGYPDGFPTEIQENYTDMFLLNTEACHLEGPDLGVWSAGENYASDIIRALNEYVRGWLEWNMALDMSGGPRWNEQKGYGGAINIDPTKGEAYKQPSFYAIGHFSKFIPPESVRIGHTVDKSVSSFTVLTVQRPDNQTVLVALNTRADDIVLTIQDSSRKVSHKIPAHSLQSYIW</sequence>
<dbReference type="EMBL" id="OC920019">
    <property type="protein sequence ID" value="CAD7652137.1"/>
    <property type="molecule type" value="Genomic_DNA"/>
</dbReference>
<dbReference type="Proteomes" id="UP000728032">
    <property type="component" value="Unassembled WGS sequence"/>
</dbReference>
<evidence type="ECO:0000256" key="1">
    <source>
        <dbReference type="ARBA" id="ARBA00001013"/>
    </source>
</evidence>
<dbReference type="PRINTS" id="PR00843">
    <property type="entry name" value="GLHYDRLASE30"/>
</dbReference>
<dbReference type="SUPFAM" id="SSF51011">
    <property type="entry name" value="Glycosyl hydrolase domain"/>
    <property type="match status" value="1"/>
</dbReference>
<evidence type="ECO:0000313" key="10">
    <source>
        <dbReference type="EMBL" id="CAD7652137.1"/>
    </source>
</evidence>
<evidence type="ECO:0000259" key="8">
    <source>
        <dbReference type="Pfam" id="PF02055"/>
    </source>
</evidence>
<evidence type="ECO:0000256" key="3">
    <source>
        <dbReference type="ARBA" id="ARBA00012658"/>
    </source>
</evidence>
<accession>A0A7R9M268</accession>
<dbReference type="PANTHER" id="PTHR11069:SF23">
    <property type="entry name" value="LYSOSOMAL ACID GLUCOSYLCERAMIDASE"/>
    <property type="match status" value="1"/>
</dbReference>
<evidence type="ECO:0000256" key="5">
    <source>
        <dbReference type="ARBA" id="ARBA00022801"/>
    </source>
</evidence>
<evidence type="ECO:0000313" key="11">
    <source>
        <dbReference type="Proteomes" id="UP000728032"/>
    </source>
</evidence>
<feature type="transmembrane region" description="Helical" evidence="7">
    <location>
        <begin position="113"/>
        <end position="134"/>
    </location>
</feature>
<evidence type="ECO:0000259" key="9">
    <source>
        <dbReference type="Pfam" id="PF17189"/>
    </source>
</evidence>
<feature type="transmembrane region" description="Helical" evidence="7">
    <location>
        <begin position="12"/>
        <end position="36"/>
    </location>
</feature>
<gene>
    <name evidence="10" type="ORF">ONB1V03_LOCUS8803</name>
</gene>
<dbReference type="Gene3D" id="3.20.20.80">
    <property type="entry name" value="Glycosidases"/>
    <property type="match status" value="1"/>
</dbReference>
<dbReference type="GO" id="GO:0004348">
    <property type="term" value="F:glucosylceramidase activity"/>
    <property type="evidence" value="ECO:0007669"/>
    <property type="project" value="UniProtKB-EC"/>
</dbReference>
<reference evidence="10" key="1">
    <citation type="submission" date="2020-11" db="EMBL/GenBank/DDBJ databases">
        <authorList>
            <person name="Tran Van P."/>
        </authorList>
    </citation>
    <scope>NUCLEOTIDE SEQUENCE</scope>
</reference>
<keyword evidence="7" id="KW-0812">Transmembrane</keyword>
<keyword evidence="6" id="KW-0326">Glycosidase</keyword>
<dbReference type="PANTHER" id="PTHR11069">
    <property type="entry name" value="GLUCOSYLCERAMIDASE"/>
    <property type="match status" value="1"/>
</dbReference>
<feature type="domain" description="Glycosyl hydrolase family 30 beta sandwich" evidence="9">
    <location>
        <begin position="564"/>
        <end position="625"/>
    </location>
</feature>
<dbReference type="OrthoDB" id="2160638at2759"/>
<keyword evidence="5 6" id="KW-0378">Hydrolase</keyword>
<protein>
    <recommendedName>
        <fullName evidence="3 6">Glucosylceramidase</fullName>
        <ecNumber evidence="3 6">3.2.1.45</ecNumber>
    </recommendedName>
</protein>
<feature type="domain" description="Glycosyl hydrolase family 30 TIM-barrel" evidence="8">
    <location>
        <begin position="218"/>
        <end position="560"/>
    </location>
</feature>
<dbReference type="InterPro" id="IPR033453">
    <property type="entry name" value="Glyco_hydro_30_TIM-barrel"/>
</dbReference>
<feature type="transmembrane region" description="Helical" evidence="7">
    <location>
        <begin position="86"/>
        <end position="107"/>
    </location>
</feature>
<dbReference type="InterPro" id="IPR033452">
    <property type="entry name" value="GH30_C"/>
</dbReference>
<proteinExistence type="inferred from homology"/>
<dbReference type="InterPro" id="IPR001139">
    <property type="entry name" value="Glyco_hydro_30"/>
</dbReference>
<keyword evidence="7" id="KW-0472">Membrane</keyword>
<evidence type="ECO:0000256" key="6">
    <source>
        <dbReference type="RuleBase" id="RU361188"/>
    </source>
</evidence>
<comment type="catalytic activity">
    <reaction evidence="1">
        <text>a beta-D-glucosyl-(1&lt;-&gt;1')-N-acylsphing-4-enine + H2O = an N-acylsphing-4-enine + D-glucose</text>
        <dbReference type="Rhea" id="RHEA:13269"/>
        <dbReference type="ChEBI" id="CHEBI:4167"/>
        <dbReference type="ChEBI" id="CHEBI:15377"/>
        <dbReference type="ChEBI" id="CHEBI:22801"/>
        <dbReference type="ChEBI" id="CHEBI:52639"/>
        <dbReference type="EC" id="3.2.1.45"/>
    </reaction>
    <physiologicalReaction direction="left-to-right" evidence="1">
        <dbReference type="Rhea" id="RHEA:13270"/>
    </physiologicalReaction>
</comment>
<dbReference type="EMBL" id="CAJPVJ010005194">
    <property type="protein sequence ID" value="CAG2169324.1"/>
    <property type="molecule type" value="Genomic_DNA"/>
</dbReference>
<dbReference type="GO" id="GO:0006680">
    <property type="term" value="P:glucosylceramide catabolic process"/>
    <property type="evidence" value="ECO:0007669"/>
    <property type="project" value="TreeGrafter"/>
</dbReference>
<evidence type="ECO:0000256" key="4">
    <source>
        <dbReference type="ARBA" id="ARBA00022729"/>
    </source>
</evidence>